<protein>
    <submittedName>
        <fullName evidence="1">Uncharacterized protein</fullName>
    </submittedName>
</protein>
<dbReference type="Proteomes" id="UP000284676">
    <property type="component" value="Unassembled WGS sequence"/>
</dbReference>
<reference evidence="1 2" key="1">
    <citation type="submission" date="2018-08" db="EMBL/GenBank/DDBJ databases">
        <title>A genome reference for cultivated species of the human gut microbiota.</title>
        <authorList>
            <person name="Zou Y."/>
            <person name="Xue W."/>
            <person name="Luo G."/>
        </authorList>
    </citation>
    <scope>NUCLEOTIDE SEQUENCE [LARGE SCALE GENOMIC DNA]</scope>
    <source>
        <strain evidence="1 2">AM25-1</strain>
    </source>
</reference>
<comment type="caution">
    <text evidence="1">The sequence shown here is derived from an EMBL/GenBank/DDBJ whole genome shotgun (WGS) entry which is preliminary data.</text>
</comment>
<dbReference type="GeneID" id="62762014"/>
<organism evidence="1 2">
    <name type="scientific">Fusobacterium mortiferum</name>
    <dbReference type="NCBI Taxonomy" id="850"/>
    <lineage>
        <taxon>Bacteria</taxon>
        <taxon>Fusobacteriati</taxon>
        <taxon>Fusobacteriota</taxon>
        <taxon>Fusobacteriia</taxon>
        <taxon>Fusobacteriales</taxon>
        <taxon>Fusobacteriaceae</taxon>
        <taxon>Fusobacterium</taxon>
    </lineage>
</organism>
<evidence type="ECO:0000313" key="1">
    <source>
        <dbReference type="EMBL" id="RHF70809.1"/>
    </source>
</evidence>
<name>A0A414PQJ9_FUSMR</name>
<gene>
    <name evidence="1" type="ORF">DW663_09745</name>
</gene>
<dbReference type="RefSeq" id="WP_005883143.1">
    <property type="nucleotide sequence ID" value="NZ_CABMMQ010000003.1"/>
</dbReference>
<dbReference type="AlphaFoldDB" id="A0A414PQJ9"/>
<proteinExistence type="predicted"/>
<evidence type="ECO:0000313" key="2">
    <source>
        <dbReference type="Proteomes" id="UP000284676"/>
    </source>
</evidence>
<accession>A0A414PQJ9</accession>
<dbReference type="EMBL" id="QRHL01000021">
    <property type="protein sequence ID" value="RHF70809.1"/>
    <property type="molecule type" value="Genomic_DNA"/>
</dbReference>
<sequence>MLLKKINIYNPLTRKGFTQDVSLIMEPAIEAMYLELKNNHEALFKHKELLSLSPVGMKNFSMEITGYEGTALYKIFHEEDLVVLGEVFTNDEEVKKFSQDLAPELAEAYSNIPAAPVSTIIFARDFYKINRIMQETVFSFCRLLGFSAVRVLADHK</sequence>